<gene>
    <name evidence="1" type="ORF">Ciccas_010493</name>
</gene>
<name>A0ABD2PV38_9PLAT</name>
<accession>A0ABD2PV38</accession>
<protein>
    <submittedName>
        <fullName evidence="1">Uncharacterized protein</fullName>
    </submittedName>
</protein>
<reference evidence="1 2" key="1">
    <citation type="submission" date="2024-11" db="EMBL/GenBank/DDBJ databases">
        <title>Adaptive evolution of stress response genes in parasites aligns with host niche diversity.</title>
        <authorList>
            <person name="Hahn C."/>
            <person name="Resl P."/>
        </authorList>
    </citation>
    <scope>NUCLEOTIDE SEQUENCE [LARGE SCALE GENOMIC DNA]</scope>
    <source>
        <strain evidence="1">EGGRZ-B1_66</strain>
        <tissue evidence="1">Body</tissue>
    </source>
</reference>
<proteinExistence type="predicted"/>
<organism evidence="1 2">
    <name type="scientific">Cichlidogyrus casuarinus</name>
    <dbReference type="NCBI Taxonomy" id="1844966"/>
    <lineage>
        <taxon>Eukaryota</taxon>
        <taxon>Metazoa</taxon>
        <taxon>Spiralia</taxon>
        <taxon>Lophotrochozoa</taxon>
        <taxon>Platyhelminthes</taxon>
        <taxon>Monogenea</taxon>
        <taxon>Monopisthocotylea</taxon>
        <taxon>Dactylogyridea</taxon>
        <taxon>Ancyrocephalidae</taxon>
        <taxon>Cichlidogyrus</taxon>
    </lineage>
</organism>
<dbReference type="Proteomes" id="UP001626550">
    <property type="component" value="Unassembled WGS sequence"/>
</dbReference>
<comment type="caution">
    <text evidence="1">The sequence shown here is derived from an EMBL/GenBank/DDBJ whole genome shotgun (WGS) entry which is preliminary data.</text>
</comment>
<sequence>MTNLQQYVVAEEPGPGGVKKTFSFPAGESPGDMTLLRAAVAANQPQDAFIPEDFDEGDDADEIYVETFGNMGPVQTPMQTYMGEQAMAQTIPSTNMNFEPVRMMNNGNQQHYFYQQHQPQTNLNSSNGNYIQVGYDATRACLC</sequence>
<evidence type="ECO:0000313" key="2">
    <source>
        <dbReference type="Proteomes" id="UP001626550"/>
    </source>
</evidence>
<keyword evidence="2" id="KW-1185">Reference proteome</keyword>
<evidence type="ECO:0000313" key="1">
    <source>
        <dbReference type="EMBL" id="KAL3310933.1"/>
    </source>
</evidence>
<dbReference type="EMBL" id="JBJKFK010002552">
    <property type="protein sequence ID" value="KAL3310933.1"/>
    <property type="molecule type" value="Genomic_DNA"/>
</dbReference>
<dbReference type="AlphaFoldDB" id="A0ABD2PV38"/>